<evidence type="ECO:0000313" key="1">
    <source>
        <dbReference type="EMBL" id="CAI8028323.1"/>
    </source>
</evidence>
<reference evidence="1" key="1">
    <citation type="submission" date="2023-03" db="EMBL/GenBank/DDBJ databases">
        <authorList>
            <person name="Steffen K."/>
            <person name="Cardenas P."/>
        </authorList>
    </citation>
    <scope>NUCLEOTIDE SEQUENCE</scope>
</reference>
<dbReference type="AlphaFoldDB" id="A0AA35SFP8"/>
<sequence>MNVPMKAVAIGWAVAMTCGISGILLAKRSVDRQRLEVLREKNRSSYTSR</sequence>
<accession>A0AA35SFP8</accession>
<dbReference type="InterPro" id="IPR031833">
    <property type="entry name" value="DUF4748"/>
</dbReference>
<comment type="caution">
    <text evidence="1">The sequence shown here is derived from an EMBL/GenBank/DDBJ whole genome shotgun (WGS) entry which is preliminary data.</text>
</comment>
<protein>
    <submittedName>
        <fullName evidence="1">Uncharacterized protein</fullName>
    </submittedName>
</protein>
<evidence type="ECO:0000313" key="2">
    <source>
        <dbReference type="Proteomes" id="UP001174909"/>
    </source>
</evidence>
<keyword evidence="2" id="KW-1185">Reference proteome</keyword>
<dbReference type="Proteomes" id="UP001174909">
    <property type="component" value="Unassembled WGS sequence"/>
</dbReference>
<gene>
    <name evidence="1" type="ORF">GBAR_LOCUS16167</name>
</gene>
<proteinExistence type="predicted"/>
<dbReference type="EMBL" id="CASHTH010002325">
    <property type="protein sequence ID" value="CAI8028323.1"/>
    <property type="molecule type" value="Genomic_DNA"/>
</dbReference>
<organism evidence="1 2">
    <name type="scientific">Geodia barretti</name>
    <name type="common">Barrett's horny sponge</name>
    <dbReference type="NCBI Taxonomy" id="519541"/>
    <lineage>
        <taxon>Eukaryota</taxon>
        <taxon>Metazoa</taxon>
        <taxon>Porifera</taxon>
        <taxon>Demospongiae</taxon>
        <taxon>Heteroscleromorpha</taxon>
        <taxon>Tetractinellida</taxon>
        <taxon>Astrophorina</taxon>
        <taxon>Geodiidae</taxon>
        <taxon>Geodia</taxon>
    </lineage>
</organism>
<dbReference type="Pfam" id="PF15932">
    <property type="entry name" value="DUF4748"/>
    <property type="match status" value="1"/>
</dbReference>
<name>A0AA35SFP8_GEOBA</name>